<gene>
    <name evidence="1" type="ORF">S01H4_17174</name>
</gene>
<comment type="caution">
    <text evidence="1">The sequence shown here is derived from an EMBL/GenBank/DDBJ whole genome shotgun (WGS) entry which is preliminary data.</text>
</comment>
<protein>
    <submittedName>
        <fullName evidence="1">Uncharacterized protein</fullName>
    </submittedName>
</protein>
<name>X0ZGZ7_9ZZZZ</name>
<dbReference type="EMBL" id="BART01007555">
    <property type="protein sequence ID" value="GAG59628.1"/>
    <property type="molecule type" value="Genomic_DNA"/>
</dbReference>
<evidence type="ECO:0000313" key="1">
    <source>
        <dbReference type="EMBL" id="GAG59628.1"/>
    </source>
</evidence>
<accession>X0ZGZ7</accession>
<reference evidence="1" key="1">
    <citation type="journal article" date="2014" name="Front. Microbiol.">
        <title>High frequency of phylogenetically diverse reductive dehalogenase-homologous genes in deep subseafloor sedimentary metagenomes.</title>
        <authorList>
            <person name="Kawai M."/>
            <person name="Futagami T."/>
            <person name="Toyoda A."/>
            <person name="Takaki Y."/>
            <person name="Nishi S."/>
            <person name="Hori S."/>
            <person name="Arai W."/>
            <person name="Tsubouchi T."/>
            <person name="Morono Y."/>
            <person name="Uchiyama I."/>
            <person name="Ito T."/>
            <person name="Fujiyama A."/>
            <person name="Inagaki F."/>
            <person name="Takami H."/>
        </authorList>
    </citation>
    <scope>NUCLEOTIDE SEQUENCE</scope>
    <source>
        <strain evidence="1">Expedition CK06-06</strain>
    </source>
</reference>
<organism evidence="1">
    <name type="scientific">marine sediment metagenome</name>
    <dbReference type="NCBI Taxonomy" id="412755"/>
    <lineage>
        <taxon>unclassified sequences</taxon>
        <taxon>metagenomes</taxon>
        <taxon>ecological metagenomes</taxon>
    </lineage>
</organism>
<sequence>MPFVLWAMADPQSFSLVGGGIVHGSLDEIGIKHKFVYGLPDDQEALKSIV</sequence>
<dbReference type="AlphaFoldDB" id="X0ZGZ7"/>
<proteinExistence type="predicted"/>